<accession>A0AAW2ZSF9</accession>
<protein>
    <submittedName>
        <fullName evidence="1">UxaC</fullName>
    </submittedName>
</protein>
<evidence type="ECO:0000313" key="2">
    <source>
        <dbReference type="Proteomes" id="UP001431209"/>
    </source>
</evidence>
<proteinExistence type="predicted"/>
<gene>
    <name evidence="1" type="ORF">AKO1_000545</name>
</gene>
<evidence type="ECO:0000313" key="1">
    <source>
        <dbReference type="EMBL" id="KAL0491873.1"/>
    </source>
</evidence>
<name>A0AAW2ZSF9_9EUKA</name>
<reference evidence="1 2" key="1">
    <citation type="submission" date="2024-03" db="EMBL/GenBank/DDBJ databases">
        <title>The Acrasis kona genome and developmental transcriptomes reveal deep origins of eukaryotic multicellular pathways.</title>
        <authorList>
            <person name="Sheikh S."/>
            <person name="Fu C.-J."/>
            <person name="Brown M.W."/>
            <person name="Baldauf S.L."/>
        </authorList>
    </citation>
    <scope>NUCLEOTIDE SEQUENCE [LARGE SCALE GENOMIC DNA]</scope>
    <source>
        <strain evidence="1 2">ATCC MYA-3509</strain>
    </source>
</reference>
<dbReference type="AlphaFoldDB" id="A0AAW2ZSF9"/>
<dbReference type="EMBL" id="JAOPGA020001879">
    <property type="protein sequence ID" value="KAL0491873.1"/>
    <property type="molecule type" value="Genomic_DNA"/>
</dbReference>
<keyword evidence="2" id="KW-1185">Reference proteome</keyword>
<dbReference type="Proteomes" id="UP001431209">
    <property type="component" value="Unassembled WGS sequence"/>
</dbReference>
<sequence length="80" mass="9368">MTLFNVENENCRLYRVLSLLTLVNENEHDLSKKINVKVVGAKAPKILSILYMNVMKNNSLNELDIITWTERPYNHIHTKK</sequence>
<comment type="caution">
    <text evidence="1">The sequence shown here is derived from an EMBL/GenBank/DDBJ whole genome shotgun (WGS) entry which is preliminary data.</text>
</comment>
<organism evidence="1 2">
    <name type="scientific">Acrasis kona</name>
    <dbReference type="NCBI Taxonomy" id="1008807"/>
    <lineage>
        <taxon>Eukaryota</taxon>
        <taxon>Discoba</taxon>
        <taxon>Heterolobosea</taxon>
        <taxon>Tetramitia</taxon>
        <taxon>Eutetramitia</taxon>
        <taxon>Acrasidae</taxon>
        <taxon>Acrasis</taxon>
    </lineage>
</organism>